<dbReference type="EMBL" id="BRZM01000037">
    <property type="protein sequence ID" value="GLD59513.1"/>
    <property type="molecule type" value="Genomic_DNA"/>
</dbReference>
<dbReference type="AlphaFoldDB" id="A0AAD3MSS2"/>
<feature type="region of interest" description="Disordered" evidence="1">
    <location>
        <begin position="1"/>
        <end position="22"/>
    </location>
</feature>
<name>A0AAD3MSS2_LATJO</name>
<gene>
    <name evidence="2" type="ORF">AKAME5_001150900</name>
</gene>
<evidence type="ECO:0000313" key="2">
    <source>
        <dbReference type="EMBL" id="GLD59513.1"/>
    </source>
</evidence>
<accession>A0AAD3MSS2</accession>
<proteinExistence type="predicted"/>
<feature type="compositionally biased region" description="Low complexity" evidence="1">
    <location>
        <begin position="85"/>
        <end position="116"/>
    </location>
</feature>
<keyword evidence="2" id="KW-0371">Homeobox</keyword>
<feature type="compositionally biased region" description="Basic and acidic residues" evidence="1">
    <location>
        <begin position="1"/>
        <end position="11"/>
    </location>
</feature>
<feature type="region of interest" description="Disordered" evidence="1">
    <location>
        <begin position="85"/>
        <end position="155"/>
    </location>
</feature>
<dbReference type="GO" id="GO:0003677">
    <property type="term" value="F:DNA binding"/>
    <property type="evidence" value="ECO:0007669"/>
    <property type="project" value="UniProtKB-KW"/>
</dbReference>
<comment type="caution">
    <text evidence="2">The sequence shown here is derived from an EMBL/GenBank/DDBJ whole genome shotgun (WGS) entry which is preliminary data.</text>
</comment>
<dbReference type="Proteomes" id="UP001279410">
    <property type="component" value="Unassembled WGS sequence"/>
</dbReference>
<sequence>MTPSKGERLTEDDAEQGAAHPVTRLPMTLAAATAAIPSSATVQVQAVPRASVNSPNVLQISGSAAALPPGTLAQVLSALQNYSRAAPDPDTAFSSPSAASPPTTRPWTTTAPRSAPQQLKPSAGGGGKEEVSLTGTVQTGPSDHHHIPANIAMPPTACSPSFQTCHRRAAGLASPRWPTAASRRRLPITLICMGAPQRPKAAELANARIQNGDVSFFSQARSPGLDAGATNQEVQGAAGRAEGQLQQEAVRH</sequence>
<keyword evidence="2" id="KW-0238">DNA-binding</keyword>
<organism evidence="2 3">
    <name type="scientific">Lates japonicus</name>
    <name type="common">Japanese lates</name>
    <dbReference type="NCBI Taxonomy" id="270547"/>
    <lineage>
        <taxon>Eukaryota</taxon>
        <taxon>Metazoa</taxon>
        <taxon>Chordata</taxon>
        <taxon>Craniata</taxon>
        <taxon>Vertebrata</taxon>
        <taxon>Euteleostomi</taxon>
        <taxon>Actinopterygii</taxon>
        <taxon>Neopterygii</taxon>
        <taxon>Teleostei</taxon>
        <taxon>Neoteleostei</taxon>
        <taxon>Acanthomorphata</taxon>
        <taxon>Carangaria</taxon>
        <taxon>Carangaria incertae sedis</taxon>
        <taxon>Centropomidae</taxon>
        <taxon>Lates</taxon>
    </lineage>
</organism>
<evidence type="ECO:0000256" key="1">
    <source>
        <dbReference type="SAM" id="MobiDB-lite"/>
    </source>
</evidence>
<keyword evidence="3" id="KW-1185">Reference proteome</keyword>
<feature type="region of interest" description="Disordered" evidence="1">
    <location>
        <begin position="220"/>
        <end position="252"/>
    </location>
</feature>
<evidence type="ECO:0000313" key="3">
    <source>
        <dbReference type="Proteomes" id="UP001279410"/>
    </source>
</evidence>
<protein>
    <submittedName>
        <fullName evidence="2">Zinc fingers and homeoboxes protein 1-like protein</fullName>
    </submittedName>
</protein>
<reference evidence="2" key="1">
    <citation type="submission" date="2022-08" db="EMBL/GenBank/DDBJ databases">
        <title>Genome sequencing of akame (Lates japonicus).</title>
        <authorList>
            <person name="Hashiguchi Y."/>
            <person name="Takahashi H."/>
        </authorList>
    </citation>
    <scope>NUCLEOTIDE SEQUENCE</scope>
    <source>
        <strain evidence="2">Kochi</strain>
    </source>
</reference>